<feature type="compositionally biased region" description="Polar residues" evidence="1">
    <location>
        <begin position="232"/>
        <end position="243"/>
    </location>
</feature>
<accession>A0A9J6EFT3</accession>
<keyword evidence="2" id="KW-0472">Membrane</keyword>
<gene>
    <name evidence="3" type="ORF">HPB51_007587</name>
</gene>
<evidence type="ECO:0000256" key="2">
    <source>
        <dbReference type="SAM" id="Phobius"/>
    </source>
</evidence>
<name>A0A9J6EFT3_RHIMP</name>
<evidence type="ECO:0000313" key="4">
    <source>
        <dbReference type="Proteomes" id="UP000821866"/>
    </source>
</evidence>
<keyword evidence="2" id="KW-0812">Transmembrane</keyword>
<evidence type="ECO:0000256" key="1">
    <source>
        <dbReference type="SAM" id="MobiDB-lite"/>
    </source>
</evidence>
<dbReference type="EMBL" id="JABSTU010000004">
    <property type="protein sequence ID" value="KAH8033122.1"/>
    <property type="molecule type" value="Genomic_DNA"/>
</dbReference>
<dbReference type="AlphaFoldDB" id="A0A9J6EFT3"/>
<keyword evidence="2" id="KW-1133">Transmembrane helix</keyword>
<feature type="region of interest" description="Disordered" evidence="1">
    <location>
        <begin position="221"/>
        <end position="270"/>
    </location>
</feature>
<proteinExistence type="predicted"/>
<sequence length="270" mass="30665">MSEYAVIELVEEFYHASMAYLATYALIQDTYYAAKPKRHFSVPDLVMIIFHSIFLGRHLLCHVMPRKLLYLVDMLLHVCHLFSDVMLMVALVHCKPEPLQLATGRMLWGGSCHMGSLIAAIVSFIYQLVALTIYYNRLGVMNADDQPGYMFACLFWIYEALSYTFQHLDSGPDAEVLSEELEVEHTLRTEECLEHINSRRISHQSARLLDAAATSTYEDCSSSRNLHHQKMSPESSAANSKQWLLQPPLPMALKITHPPSPSSKPSFAKK</sequence>
<dbReference type="Proteomes" id="UP000821866">
    <property type="component" value="Chromosome 2"/>
</dbReference>
<feature type="transmembrane region" description="Helical" evidence="2">
    <location>
        <begin position="40"/>
        <end position="56"/>
    </location>
</feature>
<reference evidence="3" key="2">
    <citation type="submission" date="2021-09" db="EMBL/GenBank/DDBJ databases">
        <authorList>
            <person name="Jia N."/>
            <person name="Wang J."/>
            <person name="Shi W."/>
            <person name="Du L."/>
            <person name="Sun Y."/>
            <person name="Zhan W."/>
            <person name="Jiang J."/>
            <person name="Wang Q."/>
            <person name="Zhang B."/>
            <person name="Ji P."/>
            <person name="Sakyi L.B."/>
            <person name="Cui X."/>
            <person name="Yuan T."/>
            <person name="Jiang B."/>
            <person name="Yang W."/>
            <person name="Lam T.T.-Y."/>
            <person name="Chang Q."/>
            <person name="Ding S."/>
            <person name="Wang X."/>
            <person name="Zhu J."/>
            <person name="Ruan X."/>
            <person name="Zhao L."/>
            <person name="Wei J."/>
            <person name="Que T."/>
            <person name="Du C."/>
            <person name="Cheng J."/>
            <person name="Dai P."/>
            <person name="Han X."/>
            <person name="Huang E."/>
            <person name="Gao Y."/>
            <person name="Liu J."/>
            <person name="Shao H."/>
            <person name="Ye R."/>
            <person name="Li L."/>
            <person name="Wei W."/>
            <person name="Wang X."/>
            <person name="Wang C."/>
            <person name="Huo Q."/>
            <person name="Li W."/>
            <person name="Guo W."/>
            <person name="Chen H."/>
            <person name="Chen S."/>
            <person name="Zhou L."/>
            <person name="Zhou L."/>
            <person name="Ni X."/>
            <person name="Tian J."/>
            <person name="Zhou Y."/>
            <person name="Sheng Y."/>
            <person name="Liu T."/>
            <person name="Pan Y."/>
            <person name="Xia L."/>
            <person name="Li J."/>
            <person name="Zhao F."/>
            <person name="Cao W."/>
        </authorList>
    </citation>
    <scope>NUCLEOTIDE SEQUENCE</scope>
    <source>
        <strain evidence="3">Rmic-2018</strain>
        <tissue evidence="3">Larvae</tissue>
    </source>
</reference>
<reference evidence="3" key="1">
    <citation type="journal article" date="2020" name="Cell">
        <title>Large-Scale Comparative Analyses of Tick Genomes Elucidate Their Genetic Diversity and Vector Capacities.</title>
        <authorList>
            <consortium name="Tick Genome and Microbiome Consortium (TIGMIC)"/>
            <person name="Jia N."/>
            <person name="Wang J."/>
            <person name="Shi W."/>
            <person name="Du L."/>
            <person name="Sun Y."/>
            <person name="Zhan W."/>
            <person name="Jiang J.F."/>
            <person name="Wang Q."/>
            <person name="Zhang B."/>
            <person name="Ji P."/>
            <person name="Bell-Sakyi L."/>
            <person name="Cui X.M."/>
            <person name="Yuan T.T."/>
            <person name="Jiang B.G."/>
            <person name="Yang W.F."/>
            <person name="Lam T.T."/>
            <person name="Chang Q.C."/>
            <person name="Ding S.J."/>
            <person name="Wang X.J."/>
            <person name="Zhu J.G."/>
            <person name="Ruan X.D."/>
            <person name="Zhao L."/>
            <person name="Wei J.T."/>
            <person name="Ye R.Z."/>
            <person name="Que T.C."/>
            <person name="Du C.H."/>
            <person name="Zhou Y.H."/>
            <person name="Cheng J.X."/>
            <person name="Dai P.F."/>
            <person name="Guo W.B."/>
            <person name="Han X.H."/>
            <person name="Huang E.J."/>
            <person name="Li L.F."/>
            <person name="Wei W."/>
            <person name="Gao Y.C."/>
            <person name="Liu J.Z."/>
            <person name="Shao H.Z."/>
            <person name="Wang X."/>
            <person name="Wang C.C."/>
            <person name="Yang T.C."/>
            <person name="Huo Q.B."/>
            <person name="Li W."/>
            <person name="Chen H.Y."/>
            <person name="Chen S.E."/>
            <person name="Zhou L.G."/>
            <person name="Ni X.B."/>
            <person name="Tian J.H."/>
            <person name="Sheng Y."/>
            <person name="Liu T."/>
            <person name="Pan Y.S."/>
            <person name="Xia L.Y."/>
            <person name="Li J."/>
            <person name="Zhao F."/>
            <person name="Cao W.C."/>
        </authorList>
    </citation>
    <scope>NUCLEOTIDE SEQUENCE</scope>
    <source>
        <strain evidence="3">Rmic-2018</strain>
    </source>
</reference>
<protein>
    <submittedName>
        <fullName evidence="3">Uncharacterized protein</fullName>
    </submittedName>
</protein>
<feature type="transmembrane region" description="Helical" evidence="2">
    <location>
        <begin position="113"/>
        <end position="135"/>
    </location>
</feature>
<evidence type="ECO:0000313" key="3">
    <source>
        <dbReference type="EMBL" id="KAH8033122.1"/>
    </source>
</evidence>
<keyword evidence="4" id="KW-1185">Reference proteome</keyword>
<feature type="transmembrane region" description="Helical" evidence="2">
    <location>
        <begin position="68"/>
        <end position="93"/>
    </location>
</feature>
<comment type="caution">
    <text evidence="3">The sequence shown here is derived from an EMBL/GenBank/DDBJ whole genome shotgun (WGS) entry which is preliminary data.</text>
</comment>
<organism evidence="3 4">
    <name type="scientific">Rhipicephalus microplus</name>
    <name type="common">Cattle tick</name>
    <name type="synonym">Boophilus microplus</name>
    <dbReference type="NCBI Taxonomy" id="6941"/>
    <lineage>
        <taxon>Eukaryota</taxon>
        <taxon>Metazoa</taxon>
        <taxon>Ecdysozoa</taxon>
        <taxon>Arthropoda</taxon>
        <taxon>Chelicerata</taxon>
        <taxon>Arachnida</taxon>
        <taxon>Acari</taxon>
        <taxon>Parasitiformes</taxon>
        <taxon>Ixodida</taxon>
        <taxon>Ixodoidea</taxon>
        <taxon>Ixodidae</taxon>
        <taxon>Rhipicephalinae</taxon>
        <taxon>Rhipicephalus</taxon>
        <taxon>Boophilus</taxon>
    </lineage>
</organism>